<dbReference type="Pfam" id="PF00392">
    <property type="entry name" value="GntR"/>
    <property type="match status" value="1"/>
</dbReference>
<sequence length="232" mass="26893">MISNISSGKKSLSETAYDWLRDSIIYLRFEPGQMVYENELAQTLGMSRTPLREAFRMLLMEGMIEILPQRGVRVSLISRSKAEEVRFIRESLEVSAVREVCRLWKEDGIRFSKIAKSVDALLEEQHQAAEERDALAFLQADEAFHQLILRQFGNETLLSVVLLMRGHLNRLRYLMLKEFEQMDVLIDEHRKLFEAVATGDEQAAVSQLESHLRKLHVELPEAVAKFPHYFTK</sequence>
<dbReference type="InterPro" id="IPR000524">
    <property type="entry name" value="Tscrpt_reg_HTH_GntR"/>
</dbReference>
<dbReference type="SMART" id="SM00895">
    <property type="entry name" value="FCD"/>
    <property type="match status" value="1"/>
</dbReference>
<dbReference type="InterPro" id="IPR036388">
    <property type="entry name" value="WH-like_DNA-bd_sf"/>
</dbReference>
<name>A0ABV1KW80_9BACL</name>
<feature type="domain" description="HTH gntR-type" evidence="4">
    <location>
        <begin position="10"/>
        <end position="77"/>
    </location>
</feature>
<dbReference type="CDD" id="cd07377">
    <property type="entry name" value="WHTH_GntR"/>
    <property type="match status" value="1"/>
</dbReference>
<reference evidence="5 6" key="1">
    <citation type="journal article" date="2023" name="Genome Announc.">
        <title>Pan-Genome Analyses of the Genus Cohnella and Proposal of the Novel Species Cohnella silvisoli sp. nov., Isolated from Forest Soil.</title>
        <authorList>
            <person name="Wang C."/>
            <person name="Mao L."/>
            <person name="Bao G."/>
            <person name="Zhu H."/>
        </authorList>
    </citation>
    <scope>NUCLEOTIDE SEQUENCE [LARGE SCALE GENOMIC DNA]</scope>
    <source>
        <strain evidence="5 6">NL03-T5-1</strain>
    </source>
</reference>
<protein>
    <submittedName>
        <fullName evidence="5">GntR family transcriptional regulator</fullName>
    </submittedName>
</protein>
<accession>A0ABV1KW80</accession>
<dbReference type="InterPro" id="IPR008920">
    <property type="entry name" value="TF_FadR/GntR_C"/>
</dbReference>
<organism evidence="5 6">
    <name type="scientific">Cohnella silvisoli</name>
    <dbReference type="NCBI Taxonomy" id="2873699"/>
    <lineage>
        <taxon>Bacteria</taxon>
        <taxon>Bacillati</taxon>
        <taxon>Bacillota</taxon>
        <taxon>Bacilli</taxon>
        <taxon>Bacillales</taxon>
        <taxon>Paenibacillaceae</taxon>
        <taxon>Cohnella</taxon>
    </lineage>
</organism>
<dbReference type="EMBL" id="JASKHM010000010">
    <property type="protein sequence ID" value="MEQ4484246.1"/>
    <property type="molecule type" value="Genomic_DNA"/>
</dbReference>
<dbReference type="PANTHER" id="PTHR43537:SF24">
    <property type="entry name" value="GLUCONATE OPERON TRANSCRIPTIONAL REPRESSOR"/>
    <property type="match status" value="1"/>
</dbReference>
<dbReference type="Proteomes" id="UP001493487">
    <property type="component" value="Unassembled WGS sequence"/>
</dbReference>
<dbReference type="Pfam" id="PF07729">
    <property type="entry name" value="FCD"/>
    <property type="match status" value="1"/>
</dbReference>
<keyword evidence="1" id="KW-0805">Transcription regulation</keyword>
<dbReference type="InterPro" id="IPR011711">
    <property type="entry name" value="GntR_C"/>
</dbReference>
<evidence type="ECO:0000259" key="4">
    <source>
        <dbReference type="PROSITE" id="PS50949"/>
    </source>
</evidence>
<evidence type="ECO:0000313" key="5">
    <source>
        <dbReference type="EMBL" id="MEQ4484246.1"/>
    </source>
</evidence>
<dbReference type="Gene3D" id="1.20.120.530">
    <property type="entry name" value="GntR ligand-binding domain-like"/>
    <property type="match status" value="1"/>
</dbReference>
<dbReference type="PRINTS" id="PR00035">
    <property type="entry name" value="HTHGNTR"/>
</dbReference>
<evidence type="ECO:0000256" key="1">
    <source>
        <dbReference type="ARBA" id="ARBA00023015"/>
    </source>
</evidence>
<dbReference type="InterPro" id="IPR036390">
    <property type="entry name" value="WH_DNA-bd_sf"/>
</dbReference>
<keyword evidence="6" id="KW-1185">Reference proteome</keyword>
<dbReference type="Gene3D" id="1.10.10.10">
    <property type="entry name" value="Winged helix-like DNA-binding domain superfamily/Winged helix DNA-binding domain"/>
    <property type="match status" value="1"/>
</dbReference>
<dbReference type="SUPFAM" id="SSF48008">
    <property type="entry name" value="GntR ligand-binding domain-like"/>
    <property type="match status" value="1"/>
</dbReference>
<evidence type="ECO:0000256" key="3">
    <source>
        <dbReference type="ARBA" id="ARBA00023163"/>
    </source>
</evidence>
<evidence type="ECO:0000256" key="2">
    <source>
        <dbReference type="ARBA" id="ARBA00023125"/>
    </source>
</evidence>
<evidence type="ECO:0000313" key="6">
    <source>
        <dbReference type="Proteomes" id="UP001493487"/>
    </source>
</evidence>
<dbReference type="SUPFAM" id="SSF46785">
    <property type="entry name" value="Winged helix' DNA-binding domain"/>
    <property type="match status" value="1"/>
</dbReference>
<dbReference type="PROSITE" id="PS50949">
    <property type="entry name" value="HTH_GNTR"/>
    <property type="match status" value="1"/>
</dbReference>
<dbReference type="PANTHER" id="PTHR43537">
    <property type="entry name" value="TRANSCRIPTIONAL REGULATOR, GNTR FAMILY"/>
    <property type="match status" value="1"/>
</dbReference>
<gene>
    <name evidence="5" type="ORF">QJS35_17755</name>
</gene>
<keyword evidence="2" id="KW-0238">DNA-binding</keyword>
<proteinExistence type="predicted"/>
<keyword evidence="3" id="KW-0804">Transcription</keyword>
<dbReference type="SMART" id="SM00345">
    <property type="entry name" value="HTH_GNTR"/>
    <property type="match status" value="1"/>
</dbReference>
<comment type="caution">
    <text evidence="5">The sequence shown here is derived from an EMBL/GenBank/DDBJ whole genome shotgun (WGS) entry which is preliminary data.</text>
</comment>
<dbReference type="RefSeq" id="WP_232186628.1">
    <property type="nucleotide sequence ID" value="NZ_JAIOAP010000009.1"/>
</dbReference>